<reference evidence="1 2" key="1">
    <citation type="journal article" date="2016" name="Nat. Commun.">
        <title>Thousands of microbial genomes shed light on interconnected biogeochemical processes in an aquifer system.</title>
        <authorList>
            <person name="Anantharaman K."/>
            <person name="Brown C.T."/>
            <person name="Hug L.A."/>
            <person name="Sharon I."/>
            <person name="Castelle C.J."/>
            <person name="Probst A.J."/>
            <person name="Thomas B.C."/>
            <person name="Singh A."/>
            <person name="Wilkins M.J."/>
            <person name="Karaoz U."/>
            <person name="Brodie E.L."/>
            <person name="Williams K.H."/>
            <person name="Hubbard S.S."/>
            <person name="Banfield J.F."/>
        </authorList>
    </citation>
    <scope>NUCLEOTIDE SEQUENCE [LARGE SCALE GENOMIC DNA]</scope>
</reference>
<name>A0A1F4TN39_UNCSA</name>
<gene>
    <name evidence="1" type="ORF">A2462_01080</name>
</gene>
<proteinExistence type="predicted"/>
<organism evidence="1 2">
    <name type="scientific">candidate division WOR-1 bacterium RIFOXYC2_FULL_41_25</name>
    <dbReference type="NCBI Taxonomy" id="1802586"/>
    <lineage>
        <taxon>Bacteria</taxon>
        <taxon>Bacillati</taxon>
        <taxon>Saganbacteria</taxon>
    </lineage>
</organism>
<dbReference type="SUPFAM" id="SSF64438">
    <property type="entry name" value="CNF1/YfiH-like putative cysteine hydrolases"/>
    <property type="match status" value="1"/>
</dbReference>
<comment type="caution">
    <text evidence="1">The sequence shown here is derived from an EMBL/GenBank/DDBJ whole genome shotgun (WGS) entry which is preliminary data.</text>
</comment>
<dbReference type="AlphaFoldDB" id="A0A1F4TN39"/>
<dbReference type="EMBL" id="MEUI01000022">
    <property type="protein sequence ID" value="OGC34118.1"/>
    <property type="molecule type" value="Genomic_DNA"/>
</dbReference>
<sequence length="266" mass="29605">MSGIDLNGLRPSGLTPATWQGIISWEAALPENELLGELSPIEIKQLYIEKGPHIVADILSTEPARLKHLTKYLTPLQKKEVNKDIVIPKIKGAEVDFIHPAQRNTILKRANTVDIKMGEYAISKGDVDLFSTGAGPCVLLVIMDRENNLYALAHLHGSQDFQGSVQTLVKEMIDQGAKRENLIAITGAGDTKKFSQNPRSLAKAVRREAIPIRKTLWNLTMGEFLINRQGELYFGKMGAFRLTGQQNQEGSQRRKVLPQIKLSYLP</sequence>
<evidence type="ECO:0000313" key="1">
    <source>
        <dbReference type="EMBL" id="OGC34118.1"/>
    </source>
</evidence>
<protein>
    <submittedName>
        <fullName evidence="1">Uncharacterized protein</fullName>
    </submittedName>
</protein>
<evidence type="ECO:0000313" key="2">
    <source>
        <dbReference type="Proteomes" id="UP000177309"/>
    </source>
</evidence>
<dbReference type="InterPro" id="IPR011324">
    <property type="entry name" value="Cytotoxic_necrot_fac-like_cat"/>
</dbReference>
<accession>A0A1F4TN39</accession>
<dbReference type="Proteomes" id="UP000177309">
    <property type="component" value="Unassembled WGS sequence"/>
</dbReference>